<dbReference type="CDD" id="cd00712">
    <property type="entry name" value="AsnB"/>
    <property type="match status" value="1"/>
</dbReference>
<evidence type="ECO:0000256" key="9">
    <source>
        <dbReference type="PIRSR" id="PIRSR001589-1"/>
    </source>
</evidence>
<evidence type="ECO:0000259" key="12">
    <source>
        <dbReference type="PROSITE" id="PS51278"/>
    </source>
</evidence>
<evidence type="ECO:0000256" key="11">
    <source>
        <dbReference type="PIRSR" id="PIRSR001589-3"/>
    </source>
</evidence>
<evidence type="ECO:0000256" key="2">
    <source>
        <dbReference type="ARBA" id="ARBA00005752"/>
    </source>
</evidence>
<dbReference type="RefSeq" id="WP_013279765.1">
    <property type="nucleotide sequence ID" value="NC_014387.1"/>
</dbReference>
<dbReference type="Pfam" id="PF00733">
    <property type="entry name" value="Asn_synthase"/>
    <property type="match status" value="1"/>
</dbReference>
<proteinExistence type="inferred from homology"/>
<sequence length="627" mass="71247">MCGIAGFYNNKINRAEVIKKMTDRMVHRGPDAQGHWLDEQSGWTLGHRRLSILDLSESGAQPMVSHSGRLVISYNGEIYNVKELKNKLINDAAISNTSVSFRGTSDTEVLLEGIECYGIKETLKICKGMFAIAVYDREKKTLQLSRDRVGEKPLYYGRVQAEGGESFFAFASDIALFKEIPGFRNEMNMDALSYYMLHSYIPAPMSIYQGINKLMPGTILTLRNPDSEPEIEQYWSMVDAAKVGQNNLFTGSEEEATKELERLLRSSISDQMIADVPLGAFLSGGIDSATIVSLMQDVSDQKIKTFTIGFDNPKYNEADYARDISNHLGTDHTEMIISEKEMQEAIPQMGYYFSEPFGDASMIPTYFVSKIARQKVTVSLSGDAGDELFCGYEGYWKCDGFWDKINKIPMGLRYAGAAVLSPFDSISNPKLHRIIGTLQAQNICQLKDVIFDRKHVGLEKVVTGSDLKNQLQSILSDKVSDMELYDMLFYHPDDILVKVDRAGMAVSLENRVPMLDRDVIEFAWRIPTQYKYSDGVSKRVLRNILYKYVPQEMMERPKQGFAVPLEKWLKEGQTREWAQEMIDNSKLIRDGILDGKIVRYCWNHIAENPGYTKLVWNMLMAEQWYRG</sequence>
<feature type="active site" description="For GATase activity" evidence="9">
    <location>
        <position position="2"/>
    </location>
</feature>
<evidence type="ECO:0000256" key="8">
    <source>
        <dbReference type="ARBA" id="ARBA00048741"/>
    </source>
</evidence>
<evidence type="ECO:0000256" key="7">
    <source>
        <dbReference type="ARBA" id="ARBA00022962"/>
    </source>
</evidence>
<keyword evidence="13" id="KW-0436">Ligase</keyword>
<comment type="similarity">
    <text evidence="2">Belongs to the asparagine synthetase family.</text>
</comment>
<keyword evidence="7 9" id="KW-0315">Glutamine amidotransferase</keyword>
<reference evidence="13 14" key="1">
    <citation type="journal article" date="2010" name="PLoS ONE">
        <title>The glycobiome of the rumen bacterium Butyrivibrio proteoclasticus B316(T) highlights adaptation to a polysaccharide-rich environment.</title>
        <authorList>
            <person name="Kelly W.J."/>
            <person name="Leahy S.C."/>
            <person name="Altermann E."/>
            <person name="Yeoman C.J."/>
            <person name="Dunne J.C."/>
            <person name="Kong Z."/>
            <person name="Pacheco D.M."/>
            <person name="Li D."/>
            <person name="Noel S.J."/>
            <person name="Moon C.D."/>
            <person name="Cookson A.L."/>
            <person name="Attwood G.T."/>
        </authorList>
    </citation>
    <scope>NUCLEOTIDE SEQUENCE [LARGE SCALE GENOMIC DNA]</scope>
    <source>
        <strain evidence="14">ATCC 51982 / DSM 14932 / B316</strain>
    </source>
</reference>
<dbReference type="Pfam" id="PF13522">
    <property type="entry name" value="GATase_6"/>
    <property type="match status" value="1"/>
</dbReference>
<comment type="catalytic activity">
    <reaction evidence="8">
        <text>L-aspartate + L-glutamine + ATP + H2O = L-asparagine + L-glutamate + AMP + diphosphate + H(+)</text>
        <dbReference type="Rhea" id="RHEA:12228"/>
        <dbReference type="ChEBI" id="CHEBI:15377"/>
        <dbReference type="ChEBI" id="CHEBI:15378"/>
        <dbReference type="ChEBI" id="CHEBI:29985"/>
        <dbReference type="ChEBI" id="CHEBI:29991"/>
        <dbReference type="ChEBI" id="CHEBI:30616"/>
        <dbReference type="ChEBI" id="CHEBI:33019"/>
        <dbReference type="ChEBI" id="CHEBI:58048"/>
        <dbReference type="ChEBI" id="CHEBI:58359"/>
        <dbReference type="ChEBI" id="CHEBI:456215"/>
        <dbReference type="EC" id="6.3.5.4"/>
    </reaction>
</comment>
<evidence type="ECO:0000256" key="3">
    <source>
        <dbReference type="ARBA" id="ARBA00012737"/>
    </source>
</evidence>
<dbReference type="GO" id="GO:0004066">
    <property type="term" value="F:asparagine synthase (glutamine-hydrolyzing) activity"/>
    <property type="evidence" value="ECO:0007669"/>
    <property type="project" value="UniProtKB-EC"/>
</dbReference>
<feature type="binding site" evidence="10">
    <location>
        <position position="106"/>
    </location>
    <ligand>
        <name>L-glutamine</name>
        <dbReference type="ChEBI" id="CHEBI:58359"/>
    </ligand>
</feature>
<dbReference type="InterPro" id="IPR006426">
    <property type="entry name" value="Asn_synth_AEB"/>
</dbReference>
<dbReference type="InterPro" id="IPR014729">
    <property type="entry name" value="Rossmann-like_a/b/a_fold"/>
</dbReference>
<keyword evidence="5 10" id="KW-0067">ATP-binding</keyword>
<evidence type="ECO:0000256" key="1">
    <source>
        <dbReference type="ARBA" id="ARBA00005187"/>
    </source>
</evidence>
<dbReference type="KEGG" id="bpb:bpr_I0360"/>
<dbReference type="SUPFAM" id="SSF52402">
    <property type="entry name" value="Adenine nucleotide alpha hydrolases-like"/>
    <property type="match status" value="1"/>
</dbReference>
<feature type="binding site" evidence="10">
    <location>
        <position position="308"/>
    </location>
    <ligand>
        <name>ATP</name>
        <dbReference type="ChEBI" id="CHEBI:30616"/>
    </ligand>
</feature>
<dbReference type="Proteomes" id="UP000001299">
    <property type="component" value="Chromosome 1"/>
</dbReference>
<dbReference type="GO" id="GO:0005524">
    <property type="term" value="F:ATP binding"/>
    <property type="evidence" value="ECO:0007669"/>
    <property type="project" value="UniProtKB-KW"/>
</dbReference>
<dbReference type="PIRSF" id="PIRSF001589">
    <property type="entry name" value="Asn_synthetase_glu-h"/>
    <property type="match status" value="1"/>
</dbReference>
<dbReference type="GO" id="GO:0006529">
    <property type="term" value="P:asparagine biosynthetic process"/>
    <property type="evidence" value="ECO:0007669"/>
    <property type="project" value="UniProtKB-KW"/>
</dbReference>
<dbReference type="InterPro" id="IPR001962">
    <property type="entry name" value="Asn_synthase"/>
</dbReference>
<dbReference type="HOGENOM" id="CLU_014658_3_1_9"/>
<keyword evidence="6 9" id="KW-0061">Asparagine biosynthesis</keyword>
<dbReference type="MEROPS" id="C44.001"/>
<dbReference type="InterPro" id="IPR033738">
    <property type="entry name" value="AsnB_N"/>
</dbReference>
<evidence type="ECO:0000256" key="4">
    <source>
        <dbReference type="ARBA" id="ARBA00022741"/>
    </source>
</evidence>
<dbReference type="Gene3D" id="3.40.50.620">
    <property type="entry name" value="HUPs"/>
    <property type="match status" value="1"/>
</dbReference>
<dbReference type="CDD" id="cd01991">
    <property type="entry name" value="Asn_synthase_B_C"/>
    <property type="match status" value="1"/>
</dbReference>
<dbReference type="InterPro" id="IPR029055">
    <property type="entry name" value="Ntn_hydrolases_N"/>
</dbReference>
<dbReference type="Gene3D" id="3.60.20.10">
    <property type="entry name" value="Glutamine Phosphoribosylpyrophosphate, subunit 1, domain 1"/>
    <property type="match status" value="1"/>
</dbReference>
<dbReference type="InterPro" id="IPR051786">
    <property type="entry name" value="ASN_synthetase/amidase"/>
</dbReference>
<evidence type="ECO:0000313" key="13">
    <source>
        <dbReference type="EMBL" id="ADL33108.1"/>
    </source>
</evidence>
<protein>
    <recommendedName>
        <fullName evidence="3">asparagine synthase (glutamine-hydrolyzing)</fullName>
        <ecNumber evidence="3">6.3.5.4</ecNumber>
    </recommendedName>
</protein>
<dbReference type="STRING" id="515622.bpr_I0360"/>
<dbReference type="EC" id="6.3.5.4" evidence="3"/>
<name>E0RZB1_BUTPB</name>
<evidence type="ECO:0000256" key="6">
    <source>
        <dbReference type="ARBA" id="ARBA00022888"/>
    </source>
</evidence>
<evidence type="ECO:0000256" key="5">
    <source>
        <dbReference type="ARBA" id="ARBA00022840"/>
    </source>
</evidence>
<keyword evidence="14" id="KW-1185">Reference proteome</keyword>
<organism evidence="13 14">
    <name type="scientific">Butyrivibrio proteoclasticus (strain ATCC 51982 / DSM 14932 / B316)</name>
    <name type="common">Clostridium proteoclasticum</name>
    <dbReference type="NCBI Taxonomy" id="515622"/>
    <lineage>
        <taxon>Bacteria</taxon>
        <taxon>Bacillati</taxon>
        <taxon>Bacillota</taxon>
        <taxon>Clostridia</taxon>
        <taxon>Lachnospirales</taxon>
        <taxon>Lachnospiraceae</taxon>
        <taxon>Butyrivibrio</taxon>
    </lineage>
</organism>
<evidence type="ECO:0000256" key="10">
    <source>
        <dbReference type="PIRSR" id="PIRSR001589-2"/>
    </source>
</evidence>
<dbReference type="InterPro" id="IPR017932">
    <property type="entry name" value="GATase_2_dom"/>
</dbReference>
<dbReference type="EMBL" id="CP001810">
    <property type="protein sequence ID" value="ADL33108.1"/>
    <property type="molecule type" value="Genomic_DNA"/>
</dbReference>
<dbReference type="PANTHER" id="PTHR43284:SF1">
    <property type="entry name" value="ASPARAGINE SYNTHETASE"/>
    <property type="match status" value="1"/>
</dbReference>
<feature type="domain" description="Glutamine amidotransferase type-2" evidence="12">
    <location>
        <begin position="2"/>
        <end position="225"/>
    </location>
</feature>
<dbReference type="NCBIfam" id="TIGR01536">
    <property type="entry name" value="asn_synth_AEB"/>
    <property type="match status" value="1"/>
</dbReference>
<dbReference type="AlphaFoldDB" id="E0RZB1"/>
<dbReference type="GO" id="GO:0005829">
    <property type="term" value="C:cytosol"/>
    <property type="evidence" value="ECO:0007669"/>
    <property type="project" value="TreeGrafter"/>
</dbReference>
<dbReference type="PANTHER" id="PTHR43284">
    <property type="entry name" value="ASPARAGINE SYNTHETASE (GLUTAMINE-HYDROLYZING)"/>
    <property type="match status" value="1"/>
</dbReference>
<keyword evidence="4 10" id="KW-0547">Nucleotide-binding</keyword>
<feature type="site" description="Important for beta-aspartyl-AMP intermediate formation" evidence="11">
    <location>
        <position position="383"/>
    </location>
</feature>
<gene>
    <name evidence="13" type="primary">asnB2</name>
    <name evidence="13" type="ordered locus">bpr_I0360</name>
</gene>
<accession>E0RZB1</accession>
<feature type="binding site" evidence="10">
    <location>
        <begin position="381"/>
        <end position="382"/>
    </location>
    <ligand>
        <name>ATP</name>
        <dbReference type="ChEBI" id="CHEBI:30616"/>
    </ligand>
</feature>
<keyword evidence="9" id="KW-0028">Amino-acid biosynthesis</keyword>
<comment type="pathway">
    <text evidence="1">Amino-acid biosynthesis; L-asparagine biosynthesis; L-asparagine from L-aspartate (L-Gln route): step 1/1.</text>
</comment>
<evidence type="ECO:0000313" key="14">
    <source>
        <dbReference type="Proteomes" id="UP000001299"/>
    </source>
</evidence>
<dbReference type="SUPFAM" id="SSF56235">
    <property type="entry name" value="N-terminal nucleophile aminohydrolases (Ntn hydrolases)"/>
    <property type="match status" value="1"/>
</dbReference>
<dbReference type="PROSITE" id="PS51278">
    <property type="entry name" value="GATASE_TYPE_2"/>
    <property type="match status" value="1"/>
</dbReference>
<dbReference type="eggNOG" id="COG0367">
    <property type="taxonomic scope" value="Bacteria"/>
</dbReference>